<dbReference type="Pfam" id="PF25539">
    <property type="entry name" value="Bestrophin_2"/>
    <property type="match status" value="1"/>
</dbReference>
<dbReference type="EMBL" id="JADWYR010000001">
    <property type="protein sequence ID" value="MBG9376742.1"/>
    <property type="molecule type" value="Genomic_DNA"/>
</dbReference>
<gene>
    <name evidence="10" type="ORF">I5907_10875</name>
</gene>
<evidence type="ECO:0000256" key="4">
    <source>
        <dbReference type="ARBA" id="ARBA00022692"/>
    </source>
</evidence>
<reference evidence="10" key="1">
    <citation type="submission" date="2020-11" db="EMBL/GenBank/DDBJ databases">
        <title>Bacterial whole genome sequence for Panacibacter sp. DH6.</title>
        <authorList>
            <person name="Le V."/>
            <person name="Ko S."/>
            <person name="Ahn C.-Y."/>
            <person name="Oh H.-M."/>
        </authorList>
    </citation>
    <scope>NUCLEOTIDE SEQUENCE</scope>
    <source>
        <strain evidence="10">DH6</strain>
    </source>
</reference>
<evidence type="ECO:0000256" key="3">
    <source>
        <dbReference type="ARBA" id="ARBA00022475"/>
    </source>
</evidence>
<dbReference type="PANTHER" id="PTHR33281:SF19">
    <property type="entry name" value="VOLTAGE-DEPENDENT ANION CHANNEL-FORMING PROTEIN YNEE"/>
    <property type="match status" value="1"/>
</dbReference>
<name>A0A931E5V8_9BACT</name>
<evidence type="ECO:0000256" key="6">
    <source>
        <dbReference type="ARBA" id="ARBA00023065"/>
    </source>
</evidence>
<comment type="subcellular location">
    <subcellularLocation>
        <location evidence="1">Cell membrane</location>
        <topology evidence="1">Multi-pass membrane protein</topology>
    </subcellularLocation>
</comment>
<keyword evidence="5 9" id="KW-1133">Transmembrane helix</keyword>
<evidence type="ECO:0000256" key="8">
    <source>
        <dbReference type="ARBA" id="ARBA00034708"/>
    </source>
</evidence>
<proteinExistence type="inferred from homology"/>
<evidence type="ECO:0000256" key="7">
    <source>
        <dbReference type="ARBA" id="ARBA00023136"/>
    </source>
</evidence>
<dbReference type="InterPro" id="IPR044669">
    <property type="entry name" value="YneE/VCCN1/2-like"/>
</dbReference>
<evidence type="ECO:0000256" key="9">
    <source>
        <dbReference type="SAM" id="Phobius"/>
    </source>
</evidence>
<evidence type="ECO:0000313" key="10">
    <source>
        <dbReference type="EMBL" id="MBG9376742.1"/>
    </source>
</evidence>
<sequence>MLLKKNVPFKYVFGKIRYEIVVIALYATLIAFAYNSYHFTRITIPLAVPAVLGTVISLLLGFRSNQAYDRWWEARHIWGAIVNDSRSLARQIMSFTYDSYDGDEVDAFKERVIRRQIAWCYALGRHLREEEVDKGLEKYLNRKELEYVRGIDNIPSALMDLMGRDIKLALESGWINRFQQVELDRTLSRLCDSMGKCERIKNTVFPVTYSLYIHLALMLFIALLPFSVIEYFGFVEVPLVVAISACFLLIEKMAIHLQDPFENKPTDTPVTTIAKSIEKNLMQLYGNELQYNARHAVDATKAHTSAVQESIGIYEQHNTYVVSVHRKREEKQFYVL</sequence>
<dbReference type="AlphaFoldDB" id="A0A931E5V8"/>
<keyword evidence="2" id="KW-0813">Transport</keyword>
<dbReference type="RefSeq" id="WP_196990739.1">
    <property type="nucleotide sequence ID" value="NZ_JADWYR010000001.1"/>
</dbReference>
<comment type="similarity">
    <text evidence="8">Belongs to the anion channel-forming bestrophin (TC 1.A.46) family.</text>
</comment>
<evidence type="ECO:0008006" key="12">
    <source>
        <dbReference type="Google" id="ProtNLM"/>
    </source>
</evidence>
<dbReference type="Proteomes" id="UP000628448">
    <property type="component" value="Unassembled WGS sequence"/>
</dbReference>
<comment type="caution">
    <text evidence="10">The sequence shown here is derived from an EMBL/GenBank/DDBJ whole genome shotgun (WGS) entry which is preliminary data.</text>
</comment>
<keyword evidence="3" id="KW-1003">Cell membrane</keyword>
<accession>A0A931E5V8</accession>
<feature type="transmembrane region" description="Helical" evidence="9">
    <location>
        <begin position="204"/>
        <end position="225"/>
    </location>
</feature>
<keyword evidence="7 9" id="KW-0472">Membrane</keyword>
<feature type="transmembrane region" description="Helical" evidence="9">
    <location>
        <begin position="231"/>
        <end position="250"/>
    </location>
</feature>
<evidence type="ECO:0000256" key="2">
    <source>
        <dbReference type="ARBA" id="ARBA00022448"/>
    </source>
</evidence>
<keyword evidence="4 9" id="KW-0812">Transmembrane</keyword>
<evidence type="ECO:0000256" key="5">
    <source>
        <dbReference type="ARBA" id="ARBA00022989"/>
    </source>
</evidence>
<dbReference type="GO" id="GO:0005886">
    <property type="term" value="C:plasma membrane"/>
    <property type="evidence" value="ECO:0007669"/>
    <property type="project" value="UniProtKB-SubCell"/>
</dbReference>
<keyword evidence="6" id="KW-0406">Ion transport</keyword>
<protein>
    <recommendedName>
        <fullName evidence="12">Bestrophin</fullName>
    </recommendedName>
</protein>
<feature type="transmembrane region" description="Helical" evidence="9">
    <location>
        <begin position="43"/>
        <end position="62"/>
    </location>
</feature>
<feature type="transmembrane region" description="Helical" evidence="9">
    <location>
        <begin position="20"/>
        <end position="37"/>
    </location>
</feature>
<keyword evidence="11" id="KW-1185">Reference proteome</keyword>
<dbReference type="GO" id="GO:0005254">
    <property type="term" value="F:chloride channel activity"/>
    <property type="evidence" value="ECO:0007669"/>
    <property type="project" value="InterPro"/>
</dbReference>
<dbReference type="PANTHER" id="PTHR33281">
    <property type="entry name" value="UPF0187 PROTEIN YNEE"/>
    <property type="match status" value="1"/>
</dbReference>
<organism evidence="10 11">
    <name type="scientific">Panacibacter microcysteis</name>
    <dbReference type="NCBI Taxonomy" id="2793269"/>
    <lineage>
        <taxon>Bacteria</taxon>
        <taxon>Pseudomonadati</taxon>
        <taxon>Bacteroidota</taxon>
        <taxon>Chitinophagia</taxon>
        <taxon>Chitinophagales</taxon>
        <taxon>Chitinophagaceae</taxon>
        <taxon>Panacibacter</taxon>
    </lineage>
</organism>
<evidence type="ECO:0000256" key="1">
    <source>
        <dbReference type="ARBA" id="ARBA00004651"/>
    </source>
</evidence>
<evidence type="ECO:0000313" key="11">
    <source>
        <dbReference type="Proteomes" id="UP000628448"/>
    </source>
</evidence>